<keyword evidence="3" id="KW-0511">Multifunctional enzyme</keyword>
<comment type="caution">
    <text evidence="3">Lacks conserved residue(s) required for the propagation of feature annotation.</text>
</comment>
<dbReference type="SUPFAM" id="SSF102645">
    <property type="entry name" value="CoaB-like"/>
    <property type="match status" value="1"/>
</dbReference>
<dbReference type="NCBIfam" id="TIGR00521">
    <property type="entry name" value="coaBC_dfp"/>
    <property type="match status" value="1"/>
</dbReference>
<name>A0A1I1R4Y3_9FLAO</name>
<dbReference type="GO" id="GO:0015941">
    <property type="term" value="P:pantothenate catabolic process"/>
    <property type="evidence" value="ECO:0007669"/>
    <property type="project" value="InterPro"/>
</dbReference>
<dbReference type="PANTHER" id="PTHR14359:SF6">
    <property type="entry name" value="PHOSPHOPANTOTHENOYLCYSTEINE DECARBOXYLASE"/>
    <property type="match status" value="1"/>
</dbReference>
<feature type="region of interest" description="Phosphopantothenate--cysteine ligase" evidence="3">
    <location>
        <begin position="194"/>
        <end position="403"/>
    </location>
</feature>
<comment type="function">
    <text evidence="4">Catalyzes two steps in the biosynthesis of coenzyme A. In the first step cysteine is conjugated to 4'-phosphopantothenate to form 4-phosphopantothenoylcysteine, in the latter compound is decarboxylated to form 4'-phosphopantotheine.</text>
</comment>
<comment type="function">
    <text evidence="3">Catalyzes two sequential steps in the biosynthesis of coenzyme A. In the first step cysteine is conjugated to 4'-phosphopantothenate to form 4-phosphopantothenoylcysteine. In the second step the latter compound is decarboxylated to form 4'-phosphopantotheine.</text>
</comment>
<reference evidence="8" key="1">
    <citation type="submission" date="2016-10" db="EMBL/GenBank/DDBJ databases">
        <authorList>
            <person name="Varghese N."/>
            <person name="Submissions S."/>
        </authorList>
    </citation>
    <scope>NUCLEOTIDE SEQUENCE [LARGE SCALE GENOMIC DNA]</scope>
    <source>
        <strain evidence="8">DSM 25730</strain>
    </source>
</reference>
<feature type="domain" description="Flavoprotein" evidence="5">
    <location>
        <begin position="7"/>
        <end position="181"/>
    </location>
</feature>
<gene>
    <name evidence="3" type="primary">coaBC</name>
    <name evidence="7" type="ORF">SAMN04487987_108144</name>
</gene>
<evidence type="ECO:0000313" key="8">
    <source>
        <dbReference type="Proteomes" id="UP000199439"/>
    </source>
</evidence>
<keyword evidence="1 3" id="KW-0210">Decarboxylase</keyword>
<feature type="binding site" evidence="3">
    <location>
        <position position="341"/>
    </location>
    <ligand>
        <name>CTP</name>
        <dbReference type="ChEBI" id="CHEBI:37563"/>
    </ligand>
</feature>
<dbReference type="GO" id="GO:0046872">
    <property type="term" value="F:metal ion binding"/>
    <property type="evidence" value="ECO:0007669"/>
    <property type="project" value="UniProtKB-KW"/>
</dbReference>
<evidence type="ECO:0000256" key="4">
    <source>
        <dbReference type="RuleBase" id="RU364078"/>
    </source>
</evidence>
<sequence>MSILSGKNILLGVTGGIAAYKTATLVRLFIKSGANVKVVMTPSAKDFITPLTLSTLSKNPVHSTFTNQDDENAIWNNHVDLGLWADLFLIAPATANTLSKMVNGNSDNLLLATYLSAKCPVYFAPAMDLDMYKHPSTLESFKKLKSFNNIMIPAGSGELASGLVGEGRMAEPEDIVTFIEQDVLGKLPLRGKKVLITAGPTYEAIDPVRFIGNHSSGKMGFEIAKAAANLGAEVILVSGPTNQKTTHSNIQVCPVVSANDMYNEVHKHFDSSQIAILSAAVADFTPKVVASQKIKKKSDTLTLQLEKTKDILASLGAIKKEQFLVGFALETNNELENAKGKLKRKNLNLIVLNSLNDKGAGFKTDTNKVTFIDDKDNILEFQLKSKTEVASDLLNKIISEINA</sequence>
<keyword evidence="3 4" id="KW-0285">Flavoprotein</keyword>
<dbReference type="AlphaFoldDB" id="A0A1I1R4Y3"/>
<comment type="cofactor">
    <cofactor evidence="3">
        <name>Mg(2+)</name>
        <dbReference type="ChEBI" id="CHEBI:18420"/>
    </cofactor>
</comment>
<dbReference type="EC" id="4.1.1.36" evidence="3"/>
<dbReference type="InterPro" id="IPR005252">
    <property type="entry name" value="CoaBC"/>
</dbReference>
<keyword evidence="3 4" id="KW-0436">Ligase</keyword>
<dbReference type="InterPro" id="IPR007085">
    <property type="entry name" value="DNA/pantothenate-metab_flavo_C"/>
</dbReference>
<dbReference type="RefSeq" id="WP_092852723.1">
    <property type="nucleotide sequence ID" value="NZ_FOMI01000008.1"/>
</dbReference>
<dbReference type="HAMAP" id="MF_02225">
    <property type="entry name" value="CoaBC"/>
    <property type="match status" value="1"/>
</dbReference>
<dbReference type="EC" id="6.3.2.5" evidence="3"/>
<keyword evidence="3" id="KW-0460">Magnesium</keyword>
<dbReference type="Gene3D" id="3.40.50.1950">
    <property type="entry name" value="Flavin prenyltransferase-like"/>
    <property type="match status" value="1"/>
</dbReference>
<keyword evidence="3" id="KW-0479">Metal-binding</keyword>
<dbReference type="Pfam" id="PF02441">
    <property type="entry name" value="Flavoprotein"/>
    <property type="match status" value="1"/>
</dbReference>
<protein>
    <recommendedName>
        <fullName evidence="3">Coenzyme A biosynthesis bifunctional protein CoaBC</fullName>
    </recommendedName>
    <alternativeName>
        <fullName evidence="3">DNA/pantothenate metabolism flavoprotein</fullName>
    </alternativeName>
    <alternativeName>
        <fullName evidence="3">Phosphopantothenoylcysteine synthetase/decarboxylase</fullName>
        <shortName evidence="3">PPCS-PPCDC</shortName>
    </alternativeName>
    <domain>
        <recommendedName>
            <fullName evidence="3">Phosphopantothenoylcysteine decarboxylase</fullName>
            <shortName evidence="3">PPC decarboxylase</shortName>
            <shortName evidence="3">PPC-DC</shortName>
            <ecNumber evidence="3">4.1.1.36</ecNumber>
        </recommendedName>
        <alternativeName>
            <fullName evidence="3">CoaC</fullName>
        </alternativeName>
    </domain>
    <domain>
        <recommendedName>
            <fullName evidence="3">Phosphopantothenate--cysteine ligase</fullName>
            <ecNumber evidence="3">6.3.2.5</ecNumber>
        </recommendedName>
        <alternativeName>
            <fullName evidence="3">CoaB</fullName>
        </alternativeName>
        <alternativeName>
            <fullName evidence="3">Phosphopantothenoylcysteine synthetase</fullName>
            <shortName evidence="3">PPC synthetase</shortName>
            <shortName evidence="3">PPC-S</shortName>
        </alternativeName>
    </domain>
</protein>
<dbReference type="SUPFAM" id="SSF52507">
    <property type="entry name" value="Homo-oligomeric flavin-containing Cys decarboxylases, HFCD"/>
    <property type="match status" value="1"/>
</dbReference>
<evidence type="ECO:0000256" key="2">
    <source>
        <dbReference type="ARBA" id="ARBA00023239"/>
    </source>
</evidence>
<keyword evidence="3 4" id="KW-0288">FMN</keyword>
<comment type="catalytic activity">
    <reaction evidence="3 4">
        <text>(R)-4'-phosphopantothenate + L-cysteine + CTP = N-[(R)-4-phosphopantothenoyl]-L-cysteine + CMP + diphosphate + H(+)</text>
        <dbReference type="Rhea" id="RHEA:19397"/>
        <dbReference type="ChEBI" id="CHEBI:10986"/>
        <dbReference type="ChEBI" id="CHEBI:15378"/>
        <dbReference type="ChEBI" id="CHEBI:33019"/>
        <dbReference type="ChEBI" id="CHEBI:35235"/>
        <dbReference type="ChEBI" id="CHEBI:37563"/>
        <dbReference type="ChEBI" id="CHEBI:59458"/>
        <dbReference type="ChEBI" id="CHEBI:60377"/>
        <dbReference type="EC" id="6.3.2.5"/>
    </reaction>
</comment>
<comment type="similarity">
    <text evidence="3 4">In the N-terminal section; belongs to the HFCD (homo-oligomeric flavin containing Cys decarboxylase) superfamily.</text>
</comment>
<dbReference type="GO" id="GO:0071513">
    <property type="term" value="C:phosphopantothenoylcysteine decarboxylase complex"/>
    <property type="evidence" value="ECO:0007669"/>
    <property type="project" value="TreeGrafter"/>
</dbReference>
<comment type="similarity">
    <text evidence="3 4">In the C-terminal section; belongs to the PPC synthetase family.</text>
</comment>
<comment type="cofactor">
    <cofactor evidence="3">
        <name>FMN</name>
        <dbReference type="ChEBI" id="CHEBI:58210"/>
    </cofactor>
    <text evidence="3">Binds 1 FMN per subunit.</text>
</comment>
<feature type="binding site" evidence="3">
    <location>
        <position position="293"/>
    </location>
    <ligand>
        <name>CTP</name>
        <dbReference type="ChEBI" id="CHEBI:37563"/>
    </ligand>
</feature>
<evidence type="ECO:0000259" key="6">
    <source>
        <dbReference type="Pfam" id="PF04127"/>
    </source>
</evidence>
<dbReference type="GO" id="GO:0015937">
    <property type="term" value="P:coenzyme A biosynthetic process"/>
    <property type="evidence" value="ECO:0007669"/>
    <property type="project" value="UniProtKB-UniRule"/>
</dbReference>
<dbReference type="PANTHER" id="PTHR14359">
    <property type="entry name" value="HOMO-OLIGOMERIC FLAVIN CONTAINING CYS DECARBOXYLASE FAMILY"/>
    <property type="match status" value="1"/>
</dbReference>
<evidence type="ECO:0000256" key="3">
    <source>
        <dbReference type="HAMAP-Rule" id="MF_02225"/>
    </source>
</evidence>
<dbReference type="Proteomes" id="UP000199439">
    <property type="component" value="Unassembled WGS sequence"/>
</dbReference>
<feature type="binding site" evidence="3">
    <location>
        <position position="345"/>
    </location>
    <ligand>
        <name>CTP</name>
        <dbReference type="ChEBI" id="CHEBI:37563"/>
    </ligand>
</feature>
<dbReference type="GO" id="GO:0010181">
    <property type="term" value="F:FMN binding"/>
    <property type="evidence" value="ECO:0007669"/>
    <property type="project" value="UniProtKB-UniRule"/>
</dbReference>
<evidence type="ECO:0000313" key="7">
    <source>
        <dbReference type="EMBL" id="SFD29237.1"/>
    </source>
</evidence>
<comment type="pathway">
    <text evidence="3 4">Cofactor biosynthesis; coenzyme A biosynthesis; CoA from (R)-pantothenate: step 3/5.</text>
</comment>
<evidence type="ECO:0000256" key="1">
    <source>
        <dbReference type="ARBA" id="ARBA00022793"/>
    </source>
</evidence>
<feature type="binding site" evidence="3">
    <location>
        <position position="283"/>
    </location>
    <ligand>
        <name>CTP</name>
        <dbReference type="ChEBI" id="CHEBI:37563"/>
    </ligand>
</feature>
<keyword evidence="8" id="KW-1185">Reference proteome</keyword>
<dbReference type="UniPathway" id="UPA00241">
    <property type="reaction ID" value="UER00353"/>
</dbReference>
<comment type="catalytic activity">
    <reaction evidence="3 4">
        <text>N-[(R)-4-phosphopantothenoyl]-L-cysteine + H(+) = (R)-4'-phosphopantetheine + CO2</text>
        <dbReference type="Rhea" id="RHEA:16793"/>
        <dbReference type="ChEBI" id="CHEBI:15378"/>
        <dbReference type="ChEBI" id="CHEBI:16526"/>
        <dbReference type="ChEBI" id="CHEBI:59458"/>
        <dbReference type="ChEBI" id="CHEBI:61723"/>
        <dbReference type="EC" id="4.1.1.36"/>
    </reaction>
</comment>
<dbReference type="STRING" id="870482.SAMN04487987_108144"/>
<dbReference type="InterPro" id="IPR003382">
    <property type="entry name" value="Flavoprotein"/>
</dbReference>
<dbReference type="EMBL" id="FOMI01000008">
    <property type="protein sequence ID" value="SFD29237.1"/>
    <property type="molecule type" value="Genomic_DNA"/>
</dbReference>
<accession>A0A1I1R4Y3</accession>
<keyword evidence="2 3" id="KW-0456">Lyase</keyword>
<feature type="region of interest" description="Phosphopantothenoylcysteine decarboxylase" evidence="3">
    <location>
        <begin position="1"/>
        <end position="193"/>
    </location>
</feature>
<dbReference type="Gene3D" id="3.40.50.10300">
    <property type="entry name" value="CoaB-like"/>
    <property type="match status" value="1"/>
</dbReference>
<feature type="binding site" evidence="3">
    <location>
        <position position="327"/>
    </location>
    <ligand>
        <name>CTP</name>
        <dbReference type="ChEBI" id="CHEBI:37563"/>
    </ligand>
</feature>
<dbReference type="InterPro" id="IPR035929">
    <property type="entry name" value="CoaB-like_sf"/>
</dbReference>
<proteinExistence type="inferred from homology"/>
<feature type="domain" description="DNA/pantothenate metabolism flavoprotein C-terminal" evidence="6">
    <location>
        <begin position="189"/>
        <end position="398"/>
    </location>
</feature>
<dbReference type="GO" id="GO:0004632">
    <property type="term" value="F:phosphopantothenate--cysteine ligase activity"/>
    <property type="evidence" value="ECO:0007669"/>
    <property type="project" value="UniProtKB-UniRule"/>
</dbReference>
<organism evidence="7 8">
    <name type="scientific">Algibacter pectinivorans</name>
    <dbReference type="NCBI Taxonomy" id="870482"/>
    <lineage>
        <taxon>Bacteria</taxon>
        <taxon>Pseudomonadati</taxon>
        <taxon>Bacteroidota</taxon>
        <taxon>Flavobacteriia</taxon>
        <taxon>Flavobacteriales</taxon>
        <taxon>Flavobacteriaceae</taxon>
        <taxon>Algibacter</taxon>
    </lineage>
</organism>
<dbReference type="GO" id="GO:0004633">
    <property type="term" value="F:phosphopantothenoylcysteine decarboxylase activity"/>
    <property type="evidence" value="ECO:0007669"/>
    <property type="project" value="UniProtKB-UniRule"/>
</dbReference>
<comment type="pathway">
    <text evidence="3 4">Cofactor biosynthesis; coenzyme A biosynthesis; CoA from (R)-pantothenate: step 2/5.</text>
</comment>
<dbReference type="InterPro" id="IPR036551">
    <property type="entry name" value="Flavin_trans-like"/>
</dbReference>
<evidence type="ECO:0000259" key="5">
    <source>
        <dbReference type="Pfam" id="PF02441"/>
    </source>
</evidence>
<dbReference type="OrthoDB" id="9802554at2"/>
<dbReference type="Pfam" id="PF04127">
    <property type="entry name" value="DFP"/>
    <property type="match status" value="1"/>
</dbReference>